<sequence length="227" mass="25923">MRILYFIIGLFLFTSQINAQVLSGTYQQKLLNNEIKITFNGNNFYQIYLDDNIGRTEGYGTYKIENGKLILNFENSKTIDSSKYVLKLSKINNPSILQFSIKVFDIANNNKPFPSAFCALNNFENKMVALYITDTIGKAQLSLYDSKIFKSVVIGSIGYNSVEIPISKIMGNNVVLNVFLNEQGAQNFQKQTVIYYDILKKSNKELILKSKEGKKLNLKWTYTPILE</sequence>
<gene>
    <name evidence="2" type="ORF">HQN85_09145</name>
</gene>
<name>A0ABX2DCS6_9SPHI</name>
<proteinExistence type="predicted"/>
<dbReference type="RefSeq" id="WP_173271449.1">
    <property type="nucleotide sequence ID" value="NZ_JABMKV010000002.1"/>
</dbReference>
<evidence type="ECO:0000256" key="1">
    <source>
        <dbReference type="SAM" id="SignalP"/>
    </source>
</evidence>
<accession>A0ABX2DCS6</accession>
<reference evidence="2 3" key="1">
    <citation type="submission" date="2020-05" db="EMBL/GenBank/DDBJ databases">
        <title>Description of Pedobacter foliorum sp. nov.</title>
        <authorList>
            <person name="Qi S."/>
            <person name="Carlier A."/>
            <person name="Cnockaert M."/>
            <person name="Vandamme P."/>
        </authorList>
    </citation>
    <scope>NUCLEOTIDE SEQUENCE [LARGE SCALE GENOMIC DNA]</scope>
    <source>
        <strain evidence="2 3">LMG 31300</strain>
    </source>
</reference>
<feature type="chain" id="PRO_5045775467" evidence="1">
    <location>
        <begin position="20"/>
        <end position="227"/>
    </location>
</feature>
<evidence type="ECO:0000313" key="3">
    <source>
        <dbReference type="Proteomes" id="UP000762110"/>
    </source>
</evidence>
<feature type="signal peptide" evidence="1">
    <location>
        <begin position="1"/>
        <end position="19"/>
    </location>
</feature>
<comment type="caution">
    <text evidence="2">The sequence shown here is derived from an EMBL/GenBank/DDBJ whole genome shotgun (WGS) entry which is preliminary data.</text>
</comment>
<keyword evidence="1" id="KW-0732">Signal</keyword>
<protein>
    <submittedName>
        <fullName evidence="2">Uncharacterized protein</fullName>
    </submittedName>
</protein>
<organism evidence="2 3">
    <name type="scientific">Pedobacter boryungensis</name>
    <dbReference type="NCBI Taxonomy" id="869962"/>
    <lineage>
        <taxon>Bacteria</taxon>
        <taxon>Pseudomonadati</taxon>
        <taxon>Bacteroidota</taxon>
        <taxon>Sphingobacteriia</taxon>
        <taxon>Sphingobacteriales</taxon>
        <taxon>Sphingobacteriaceae</taxon>
        <taxon>Pedobacter</taxon>
    </lineage>
</organism>
<keyword evidence="3" id="KW-1185">Reference proteome</keyword>
<dbReference type="Proteomes" id="UP000762110">
    <property type="component" value="Unassembled WGS sequence"/>
</dbReference>
<dbReference type="EMBL" id="JABMKV010000002">
    <property type="protein sequence ID" value="NQX31891.1"/>
    <property type="molecule type" value="Genomic_DNA"/>
</dbReference>
<evidence type="ECO:0000313" key="2">
    <source>
        <dbReference type="EMBL" id="NQX31891.1"/>
    </source>
</evidence>